<keyword evidence="4" id="KW-0812">Transmembrane</keyword>
<dbReference type="GO" id="GO:0005886">
    <property type="term" value="C:plasma membrane"/>
    <property type="evidence" value="ECO:0007669"/>
    <property type="project" value="UniProtKB-SubCell"/>
</dbReference>
<dbReference type="RefSeq" id="WP_068387748.1">
    <property type="nucleotide sequence ID" value="NZ_LSZO01000055.1"/>
</dbReference>
<comment type="caution">
    <text evidence="7">The sequence shown here is derived from an EMBL/GenBank/DDBJ whole genome shotgun (WGS) entry which is preliminary data.</text>
</comment>
<evidence type="ECO:0000256" key="6">
    <source>
        <dbReference type="ARBA" id="ARBA00023136"/>
    </source>
</evidence>
<keyword evidence="6" id="KW-0472">Membrane</keyword>
<dbReference type="CDD" id="cd01127">
    <property type="entry name" value="TrwB_TraG_TraD_VirD4"/>
    <property type="match status" value="2"/>
</dbReference>
<protein>
    <submittedName>
        <fullName evidence="7">Conjugal transfer protein TraG</fullName>
    </submittedName>
</protein>
<dbReference type="AlphaFoldDB" id="A0A139SWL7"/>
<feature type="non-terminal residue" evidence="7">
    <location>
        <position position="1"/>
    </location>
</feature>
<dbReference type="PANTHER" id="PTHR37937">
    <property type="entry name" value="CONJUGATIVE TRANSFER: DNA TRANSPORT"/>
    <property type="match status" value="1"/>
</dbReference>
<dbReference type="Proteomes" id="UP000072660">
    <property type="component" value="Unassembled WGS sequence"/>
</dbReference>
<keyword evidence="3" id="KW-1003">Cell membrane</keyword>
<name>A0A139SWL7_9GAMM</name>
<dbReference type="InterPro" id="IPR003688">
    <property type="entry name" value="TraG/VirD4"/>
</dbReference>
<evidence type="ECO:0000256" key="5">
    <source>
        <dbReference type="ARBA" id="ARBA00022989"/>
    </source>
</evidence>
<dbReference type="Gene3D" id="3.40.50.300">
    <property type="entry name" value="P-loop containing nucleotide triphosphate hydrolases"/>
    <property type="match status" value="1"/>
</dbReference>
<comment type="subcellular location">
    <subcellularLocation>
        <location evidence="1">Cell membrane</location>
        <topology evidence="1">Multi-pass membrane protein</topology>
    </subcellularLocation>
</comment>
<evidence type="ECO:0000256" key="1">
    <source>
        <dbReference type="ARBA" id="ARBA00004651"/>
    </source>
</evidence>
<keyword evidence="8" id="KW-1185">Reference proteome</keyword>
<comment type="similarity">
    <text evidence="2">Belongs to the VirD4/TraG family.</text>
</comment>
<dbReference type="SUPFAM" id="SSF52540">
    <property type="entry name" value="P-loop containing nucleoside triphosphate hydrolases"/>
    <property type="match status" value="1"/>
</dbReference>
<dbReference type="NCBIfam" id="NF010453">
    <property type="entry name" value="PRK13880.1"/>
    <property type="match status" value="1"/>
</dbReference>
<dbReference type="Pfam" id="PF02534">
    <property type="entry name" value="T4SS-DNA_transf"/>
    <property type="match status" value="1"/>
</dbReference>
<accession>A0A139SWL7</accession>
<sequence>KDIQAAGLLPTHQKGKEADPLVYVGGFVDKDGTFYYLRHSGPEHILCYAPTRSGKGVGLVVPSLLAWTKSAVITDLKGELWALTAGWRQQRALNKVLRFEPASSDDGVVRWNPLDEIRFDDKTGLFDVGDVQNLATLIVDPDGKGLDTHWQKTACALLVGVILHALYLKRADLKFKANIAAIDAMLSSPDGTPAELWDAMINNRHNPGGLRNDIVASAGADMKNRPQEEGGSVLSTAKSYLALYRDPVVEKNTNCSDFLIKDLMHHESPVSLYIVTQPNDKARLRPLVRILVNMIVRLLADKMEFKNGRPQAHYKHRLLMMLDEFPSLGKLDILQESLAFVAGYGIKCYLICQDINQLKSRETGYGQDESITSNCHIQNAYPPNRIETAEHLSKLSGQTTAVKAQITTSGKRGGLIMGQVSKTFQEVQRPLLTPDEALRMAGPKKNAAGEIEVAGDMVIYAAGYPAIYGRQLLYFKDPVLQKRAAIVAPARSDTLRTPKEDPVAQGQVNALSGEALCNA</sequence>
<evidence type="ECO:0000256" key="4">
    <source>
        <dbReference type="ARBA" id="ARBA00022692"/>
    </source>
</evidence>
<proteinExistence type="inferred from homology"/>
<evidence type="ECO:0000313" key="8">
    <source>
        <dbReference type="Proteomes" id="UP000072660"/>
    </source>
</evidence>
<gene>
    <name evidence="7" type="ORF">AXE65_10795</name>
</gene>
<dbReference type="OrthoDB" id="9759295at2"/>
<evidence type="ECO:0000313" key="7">
    <source>
        <dbReference type="EMBL" id="KXU39015.1"/>
    </source>
</evidence>
<dbReference type="EMBL" id="LSZO01000055">
    <property type="protein sequence ID" value="KXU39015.1"/>
    <property type="molecule type" value="Genomic_DNA"/>
</dbReference>
<dbReference type="PANTHER" id="PTHR37937:SF1">
    <property type="entry name" value="CONJUGATIVE TRANSFER: DNA TRANSPORT"/>
    <property type="match status" value="1"/>
</dbReference>
<evidence type="ECO:0000256" key="3">
    <source>
        <dbReference type="ARBA" id="ARBA00022475"/>
    </source>
</evidence>
<organism evidence="7 8">
    <name type="scientific">Ventosimonas gracilis</name>
    <dbReference type="NCBI Taxonomy" id="1680762"/>
    <lineage>
        <taxon>Bacteria</taxon>
        <taxon>Pseudomonadati</taxon>
        <taxon>Pseudomonadota</taxon>
        <taxon>Gammaproteobacteria</taxon>
        <taxon>Pseudomonadales</taxon>
        <taxon>Ventosimonadaceae</taxon>
        <taxon>Ventosimonas</taxon>
    </lineage>
</organism>
<evidence type="ECO:0000256" key="2">
    <source>
        <dbReference type="ARBA" id="ARBA00008806"/>
    </source>
</evidence>
<dbReference type="InterPro" id="IPR051539">
    <property type="entry name" value="T4SS-coupling_protein"/>
</dbReference>
<reference evidence="7 8" key="1">
    <citation type="submission" date="2016-02" db="EMBL/GenBank/DDBJ databases">
        <authorList>
            <person name="Wen L."/>
            <person name="He K."/>
            <person name="Yang H."/>
        </authorList>
    </citation>
    <scope>NUCLEOTIDE SEQUENCE [LARGE SCALE GENOMIC DNA]</scope>
    <source>
        <strain evidence="7 8">CV58</strain>
    </source>
</reference>
<dbReference type="InterPro" id="IPR027417">
    <property type="entry name" value="P-loop_NTPase"/>
</dbReference>
<keyword evidence="5" id="KW-1133">Transmembrane helix</keyword>